<keyword evidence="2" id="KW-1185">Reference proteome</keyword>
<gene>
    <name evidence="1" type="ORF">O1G21_16950</name>
</gene>
<evidence type="ECO:0000313" key="1">
    <source>
        <dbReference type="EMBL" id="WBP87362.1"/>
    </source>
</evidence>
<dbReference type="Proteomes" id="UP001212821">
    <property type="component" value="Chromosome"/>
</dbReference>
<protein>
    <submittedName>
        <fullName evidence="1">Uncharacterized protein</fullName>
    </submittedName>
</protein>
<organism evidence="1 2">
    <name type="scientific">Kitasatospora cathayae</name>
    <dbReference type="NCBI Taxonomy" id="3004092"/>
    <lineage>
        <taxon>Bacteria</taxon>
        <taxon>Bacillati</taxon>
        <taxon>Actinomycetota</taxon>
        <taxon>Actinomycetes</taxon>
        <taxon>Kitasatosporales</taxon>
        <taxon>Streptomycetaceae</taxon>
        <taxon>Kitasatospora</taxon>
    </lineage>
</organism>
<accession>A0ABY7Q3W1</accession>
<proteinExistence type="predicted"/>
<name>A0ABY7Q3W1_9ACTN</name>
<evidence type="ECO:0000313" key="2">
    <source>
        <dbReference type="Proteomes" id="UP001212821"/>
    </source>
</evidence>
<sequence length="149" mass="16386">MDEVASRLRGAWEWWHAAIEDSQEGRWIRTDFEREVIDDIAAVTVGSPVPPSELPWRGRLARIALWGAAVRLAARAGGWELTSVVGVDPPRPAGMAELLSAVYAVGELGETWLIRLREDGPPSAVEAARAEAFLFGPGSAEDLRQFFYD</sequence>
<dbReference type="RefSeq" id="WP_270144728.1">
    <property type="nucleotide sequence ID" value="NZ_CP115450.1"/>
</dbReference>
<dbReference type="EMBL" id="CP115450">
    <property type="protein sequence ID" value="WBP87362.1"/>
    <property type="molecule type" value="Genomic_DNA"/>
</dbReference>
<reference evidence="2" key="1">
    <citation type="submission" date="2022-12" db="EMBL/GenBank/DDBJ databases">
        <authorList>
            <person name="Mo P."/>
        </authorList>
    </citation>
    <scope>NUCLEOTIDE SEQUENCE [LARGE SCALE GENOMIC DNA]</scope>
    <source>
        <strain evidence="2">HUAS 3-15</strain>
    </source>
</reference>